<dbReference type="Proteomes" id="UP000061704">
    <property type="component" value="Chromosome"/>
</dbReference>
<evidence type="ECO:0000256" key="10">
    <source>
        <dbReference type="ARBA" id="ARBA00022989"/>
    </source>
</evidence>
<dbReference type="InterPro" id="IPR034227">
    <property type="entry name" value="CuRO_UO_II"/>
</dbReference>
<keyword evidence="5 16" id="KW-1003">Cell membrane</keyword>
<keyword evidence="4 16" id="KW-0813">Transport</keyword>
<evidence type="ECO:0000256" key="12">
    <source>
        <dbReference type="ARBA" id="ARBA00023136"/>
    </source>
</evidence>
<evidence type="ECO:0000256" key="7">
    <source>
        <dbReference type="ARBA" id="ARBA00022692"/>
    </source>
</evidence>
<keyword evidence="8" id="KW-0732">Signal</keyword>
<dbReference type="PROSITE" id="PS50857">
    <property type="entry name" value="COX2_CUA"/>
    <property type="match status" value="1"/>
</dbReference>
<evidence type="ECO:0000313" key="20">
    <source>
        <dbReference type="EMBL" id="BAH83200.1"/>
    </source>
</evidence>
<evidence type="ECO:0000256" key="16">
    <source>
        <dbReference type="PIRNR" id="PIRNR000292"/>
    </source>
</evidence>
<dbReference type="InterPro" id="IPR008972">
    <property type="entry name" value="Cupredoxin"/>
</dbReference>
<evidence type="ECO:0000256" key="4">
    <source>
        <dbReference type="ARBA" id="ARBA00022448"/>
    </source>
</evidence>
<sequence length="293" mass="33170">MRLNKCNKYFEPLLFTISIVLLSNCNCNIALLNPKGEIAIQQRSLILLAFGLMLIVVIPAIIMAILFACKYRDSNTSDIQYNPNWSHSNKLEAVIWGIPVLIICFLAIVTWKSTHTLDPGKSLDSNKKSLQIEVIALDWKWLFIYPEQKIITINEIAFPVNMPVTFKVTSNSVVNSFFIPELGSQIYAMAGMKNNLNLIANKAGIYKGISSNFSGPGFSGMKFKVIVTKDNTEFNNWIIKVKSSPKKLNTQEEYNKIAIPSQNNPVEYFSTENTTLFLQVIKQFQMSKNRDKP</sequence>
<reference evidence="20 21" key="1">
    <citation type="journal article" date="2011" name="Genome Biol. Evol.">
        <title>Reductive evolution of bacterial genome in insect gut environment.</title>
        <authorList>
            <person name="Nikoh N."/>
            <person name="Hosokawa T."/>
            <person name="Ohshima K."/>
            <person name="Hattori M."/>
            <person name="Fukatsu T."/>
        </authorList>
    </citation>
    <scope>NUCLEOTIDE SEQUENCE [LARGE SCALE GENOMIC DNA]</scope>
    <source>
        <strain evidence="20 21">Mpkobe</strain>
    </source>
</reference>
<comment type="subunit">
    <text evidence="3">Heterooctamer of two A chains, two B chains, two C chains and two D chains.</text>
</comment>
<evidence type="ECO:0000259" key="18">
    <source>
        <dbReference type="PROSITE" id="PS50857"/>
    </source>
</evidence>
<organism evidence="20 21">
    <name type="scientific">Candidatus Ishikawaella capsulata Mpkobe</name>
    <dbReference type="NCBI Taxonomy" id="476281"/>
    <lineage>
        <taxon>Bacteria</taxon>
        <taxon>Pseudomonadati</taxon>
        <taxon>Pseudomonadota</taxon>
        <taxon>Gammaproteobacteria</taxon>
        <taxon>Enterobacterales</taxon>
        <taxon>Enterobacteriaceae</taxon>
        <taxon>Candidatus Ishikawella</taxon>
    </lineage>
</organism>
<dbReference type="CDD" id="cd04212">
    <property type="entry name" value="CuRO_UO_II"/>
    <property type="match status" value="1"/>
</dbReference>
<evidence type="ECO:0000259" key="19">
    <source>
        <dbReference type="PROSITE" id="PS50999"/>
    </source>
</evidence>
<feature type="transmembrane region" description="Helical" evidence="17">
    <location>
        <begin position="45"/>
        <end position="68"/>
    </location>
</feature>
<dbReference type="RefSeq" id="WP_052456820.1">
    <property type="nucleotide sequence ID" value="NZ_AP010872.1"/>
</dbReference>
<dbReference type="GO" id="GO:0005507">
    <property type="term" value="F:copper ion binding"/>
    <property type="evidence" value="ECO:0007669"/>
    <property type="project" value="InterPro"/>
</dbReference>
<dbReference type="InterPro" id="IPR036257">
    <property type="entry name" value="Cyt_c_oxidase_su2_TM_sf"/>
</dbReference>
<dbReference type="SUPFAM" id="SSF49503">
    <property type="entry name" value="Cupredoxins"/>
    <property type="match status" value="1"/>
</dbReference>
<keyword evidence="7 17" id="KW-0812">Transmembrane</keyword>
<evidence type="ECO:0000256" key="6">
    <source>
        <dbReference type="ARBA" id="ARBA00022660"/>
    </source>
</evidence>
<feature type="domain" description="Cytochrome oxidase subunit II copper A binding" evidence="18">
    <location>
        <begin position="127"/>
        <end position="240"/>
    </location>
</feature>
<evidence type="ECO:0000256" key="8">
    <source>
        <dbReference type="ARBA" id="ARBA00022729"/>
    </source>
</evidence>
<keyword evidence="13" id="KW-0564">Palmitate</keyword>
<dbReference type="NCBIfam" id="TIGR01433">
    <property type="entry name" value="CyoA"/>
    <property type="match status" value="1"/>
</dbReference>
<name>C5WCZ4_9ENTR</name>
<keyword evidence="21" id="KW-1185">Reference proteome</keyword>
<gene>
    <name evidence="20" type="primary">cyoA</name>
    <name evidence="20" type="ORF">ICMP_347</name>
</gene>
<dbReference type="GO" id="GO:0004129">
    <property type="term" value="F:cytochrome-c oxidase activity"/>
    <property type="evidence" value="ECO:0007669"/>
    <property type="project" value="UniProtKB-UniRule"/>
</dbReference>
<keyword evidence="9 16" id="KW-0249">Electron transport</keyword>
<evidence type="ECO:0000256" key="13">
    <source>
        <dbReference type="ARBA" id="ARBA00023139"/>
    </source>
</evidence>
<dbReference type="Gene3D" id="2.60.40.420">
    <property type="entry name" value="Cupredoxins - blue copper proteins"/>
    <property type="match status" value="1"/>
</dbReference>
<feature type="transmembrane region" description="Helical" evidence="17">
    <location>
        <begin position="93"/>
        <end position="111"/>
    </location>
</feature>
<evidence type="ECO:0000256" key="15">
    <source>
        <dbReference type="ARBA" id="ARBA00025694"/>
    </source>
</evidence>
<dbReference type="InterPro" id="IPR002429">
    <property type="entry name" value="CcO_II-like_C"/>
</dbReference>
<evidence type="ECO:0000256" key="14">
    <source>
        <dbReference type="ARBA" id="ARBA00023288"/>
    </source>
</evidence>
<dbReference type="OrthoDB" id="9783445at2"/>
<dbReference type="InterPro" id="IPR011759">
    <property type="entry name" value="Cyt_c_oxidase_su2_TM_dom"/>
</dbReference>
<dbReference type="Pfam" id="PF00116">
    <property type="entry name" value="COX2"/>
    <property type="match status" value="1"/>
</dbReference>
<keyword evidence="6 16" id="KW-0679">Respiratory chain</keyword>
<evidence type="ECO:0000256" key="11">
    <source>
        <dbReference type="ARBA" id="ARBA00023002"/>
    </source>
</evidence>
<dbReference type="PIRSF" id="PIRSF000292">
    <property type="entry name" value="Ubi_od_II"/>
    <property type="match status" value="1"/>
</dbReference>
<keyword evidence="14" id="KW-0449">Lipoprotein</keyword>
<evidence type="ECO:0000256" key="5">
    <source>
        <dbReference type="ARBA" id="ARBA00022475"/>
    </source>
</evidence>
<protein>
    <recommendedName>
        <fullName evidence="16">Ubiquinol oxidase subunit 2</fullName>
    </recommendedName>
</protein>
<evidence type="ECO:0000256" key="2">
    <source>
        <dbReference type="ARBA" id="ARBA00007866"/>
    </source>
</evidence>
<dbReference type="Pfam" id="PF06481">
    <property type="entry name" value="COX_ARM"/>
    <property type="match status" value="1"/>
</dbReference>
<proteinExistence type="inferred from homology"/>
<dbReference type="AlphaFoldDB" id="C5WCZ4"/>
<accession>C5WCZ4</accession>
<dbReference type="SUPFAM" id="SSF81464">
    <property type="entry name" value="Cytochrome c oxidase subunit II-like, transmembrane region"/>
    <property type="match status" value="1"/>
</dbReference>
<comment type="similarity">
    <text evidence="2 16">Belongs to the cytochrome c oxidase subunit 2 family.</text>
</comment>
<feature type="transmembrane region" description="Helical" evidence="17">
    <location>
        <begin position="12"/>
        <end position="33"/>
    </location>
</feature>
<feature type="domain" description="Cytochrome oxidase subunit II transmembrane region profile" evidence="19">
    <location>
        <begin position="23"/>
        <end position="121"/>
    </location>
</feature>
<evidence type="ECO:0000256" key="3">
    <source>
        <dbReference type="ARBA" id="ARBA00011700"/>
    </source>
</evidence>
<evidence type="ECO:0000256" key="17">
    <source>
        <dbReference type="SAM" id="Phobius"/>
    </source>
</evidence>
<evidence type="ECO:0000256" key="1">
    <source>
        <dbReference type="ARBA" id="ARBA00004651"/>
    </source>
</evidence>
<dbReference type="EMBL" id="AP010872">
    <property type="protein sequence ID" value="BAH83200.1"/>
    <property type="molecule type" value="Genomic_DNA"/>
</dbReference>
<dbReference type="GO" id="GO:0005886">
    <property type="term" value="C:plasma membrane"/>
    <property type="evidence" value="ECO:0007669"/>
    <property type="project" value="UniProtKB-SubCell"/>
</dbReference>
<dbReference type="PANTHER" id="PTHR22888">
    <property type="entry name" value="CYTOCHROME C OXIDASE, SUBUNIT II"/>
    <property type="match status" value="1"/>
</dbReference>
<dbReference type="InterPro" id="IPR045187">
    <property type="entry name" value="CcO_II"/>
</dbReference>
<comment type="subcellular location">
    <subcellularLocation>
        <location evidence="1">Cell membrane</location>
        <topology evidence="1">Multi-pass membrane protein</topology>
    </subcellularLocation>
</comment>
<evidence type="ECO:0000256" key="9">
    <source>
        <dbReference type="ARBA" id="ARBA00022982"/>
    </source>
</evidence>
<dbReference type="GO" id="GO:0016682">
    <property type="term" value="F:oxidoreductase activity, acting on diphenols and related substances as donors, oxygen as acceptor"/>
    <property type="evidence" value="ECO:0007669"/>
    <property type="project" value="InterPro"/>
</dbReference>
<dbReference type="HOGENOM" id="CLU_036876_6_1_6"/>
<dbReference type="STRING" id="476281.ICMP_347"/>
<dbReference type="Gene3D" id="1.10.287.90">
    <property type="match status" value="1"/>
</dbReference>
<keyword evidence="10 17" id="KW-1133">Transmembrane helix</keyword>
<dbReference type="GO" id="GO:0009486">
    <property type="term" value="F:cytochrome bo3 ubiquinol oxidase activity"/>
    <property type="evidence" value="ECO:0007669"/>
    <property type="project" value="InterPro"/>
</dbReference>
<dbReference type="InterPro" id="IPR010514">
    <property type="entry name" value="COX_ARM"/>
</dbReference>
<dbReference type="InterPro" id="IPR006333">
    <property type="entry name" value="Cyt_o_ubiquinol_oxidase_su2"/>
</dbReference>
<dbReference type="KEGG" id="icp:ICMP_347"/>
<dbReference type="PROSITE" id="PS50999">
    <property type="entry name" value="COX2_TM"/>
    <property type="match status" value="1"/>
</dbReference>
<dbReference type="GO" id="GO:0042773">
    <property type="term" value="P:ATP synthesis coupled electron transport"/>
    <property type="evidence" value="ECO:0007669"/>
    <property type="project" value="TreeGrafter"/>
</dbReference>
<dbReference type="PANTHER" id="PTHR22888:SF18">
    <property type="entry name" value="CYTOCHROME BO(3) UBIQUINOL OXIDASE SUBUNIT 2"/>
    <property type="match status" value="1"/>
</dbReference>
<comment type="function">
    <text evidence="15">Cytochrome bo(3) ubiquinol terminal oxidase is the component of the aerobic respiratory chain of E.coli that predominates when cells are grown at high aeration. Has proton pump activity across the membrane in addition to electron transfer, pumping 2 protons/electron.</text>
</comment>
<keyword evidence="11 16" id="KW-0560">Oxidoreductase</keyword>
<evidence type="ECO:0000313" key="21">
    <source>
        <dbReference type="Proteomes" id="UP000061704"/>
    </source>
</evidence>
<keyword evidence="12 16" id="KW-0472">Membrane</keyword>